<keyword evidence="2" id="KW-1185">Reference proteome</keyword>
<comment type="caution">
    <text evidence="1">The sequence shown here is derived from an EMBL/GenBank/DDBJ whole genome shotgun (WGS) entry which is preliminary data.</text>
</comment>
<reference evidence="1" key="1">
    <citation type="submission" date="2020-08" db="EMBL/GenBank/DDBJ databases">
        <title>Multicomponent nature underlies the extraordinary mechanical properties of spider dragline silk.</title>
        <authorList>
            <person name="Kono N."/>
            <person name="Nakamura H."/>
            <person name="Mori M."/>
            <person name="Yoshida Y."/>
            <person name="Ohtoshi R."/>
            <person name="Malay A.D."/>
            <person name="Moran D.A.P."/>
            <person name="Tomita M."/>
            <person name="Numata K."/>
            <person name="Arakawa K."/>
        </authorList>
    </citation>
    <scope>NUCLEOTIDE SEQUENCE</scope>
</reference>
<accession>A0A8X6QFP4</accession>
<dbReference type="EMBL" id="BMAW01081038">
    <property type="protein sequence ID" value="GFU22636.1"/>
    <property type="molecule type" value="Genomic_DNA"/>
</dbReference>
<organism evidence="1 2">
    <name type="scientific">Nephila pilipes</name>
    <name type="common">Giant wood spider</name>
    <name type="synonym">Nephila maculata</name>
    <dbReference type="NCBI Taxonomy" id="299642"/>
    <lineage>
        <taxon>Eukaryota</taxon>
        <taxon>Metazoa</taxon>
        <taxon>Ecdysozoa</taxon>
        <taxon>Arthropoda</taxon>
        <taxon>Chelicerata</taxon>
        <taxon>Arachnida</taxon>
        <taxon>Araneae</taxon>
        <taxon>Araneomorphae</taxon>
        <taxon>Entelegynae</taxon>
        <taxon>Araneoidea</taxon>
        <taxon>Nephilidae</taxon>
        <taxon>Nephila</taxon>
    </lineage>
</organism>
<protein>
    <submittedName>
        <fullName evidence="1">Integrase catalytic domain-containing protein</fullName>
    </submittedName>
</protein>
<evidence type="ECO:0000313" key="1">
    <source>
        <dbReference type="EMBL" id="GFU22636.1"/>
    </source>
</evidence>
<dbReference type="OrthoDB" id="6420849at2759"/>
<gene>
    <name evidence="1" type="primary">AVEN_225837_1</name>
    <name evidence="1" type="ORF">NPIL_54491</name>
</gene>
<proteinExistence type="predicted"/>
<dbReference type="Proteomes" id="UP000887013">
    <property type="component" value="Unassembled WGS sequence"/>
</dbReference>
<evidence type="ECO:0000313" key="2">
    <source>
        <dbReference type="Proteomes" id="UP000887013"/>
    </source>
</evidence>
<dbReference type="AlphaFoldDB" id="A0A8X6QFP4"/>
<name>A0A8X6QFP4_NEPPI</name>
<sequence length="144" mass="17329">MIRVTGWECRFYENTKICNKKTELSEEELKKAEPKILKKVQKDSFPGEKMLHLKSLSTFKESDEFLRIRRKLLMREDNENLKVPIVLPSDHHVIKNRIFLQTSRIRIFWRVQSLMVELRESYWIVKSRRTIKKGNPNLLNLSMI</sequence>